<dbReference type="AlphaFoldDB" id="A0A640WIZ6"/>
<comment type="caution">
    <text evidence="2">The sequence shown here is derived from an EMBL/GenBank/DDBJ whole genome shotgun (WGS) entry which is preliminary data.</text>
</comment>
<keyword evidence="1" id="KW-1133">Transmembrane helix</keyword>
<gene>
    <name evidence="2" type="ORF">F0A16_02120</name>
</gene>
<evidence type="ECO:0000313" key="2">
    <source>
        <dbReference type="EMBL" id="KAA0020613.1"/>
    </source>
</evidence>
<keyword evidence="1" id="KW-0812">Transmembrane</keyword>
<feature type="transmembrane region" description="Helical" evidence="1">
    <location>
        <begin position="38"/>
        <end position="55"/>
    </location>
</feature>
<dbReference type="Proteomes" id="UP000466024">
    <property type="component" value="Unassembled WGS sequence"/>
</dbReference>
<proteinExistence type="predicted"/>
<feature type="transmembrane region" description="Helical" evidence="1">
    <location>
        <begin position="62"/>
        <end position="80"/>
    </location>
</feature>
<evidence type="ECO:0000313" key="3">
    <source>
        <dbReference type="Proteomes" id="UP000466024"/>
    </source>
</evidence>
<feature type="transmembrane region" description="Helical" evidence="1">
    <location>
        <begin position="151"/>
        <end position="170"/>
    </location>
</feature>
<dbReference type="EMBL" id="VTPX01000001">
    <property type="protein sequence ID" value="KAA0020613.1"/>
    <property type="molecule type" value="Genomic_DNA"/>
</dbReference>
<name>A0A640WIZ6_9GAMM</name>
<keyword evidence="1" id="KW-0472">Membrane</keyword>
<protein>
    <submittedName>
        <fullName evidence="2">Sulfatase</fullName>
    </submittedName>
</protein>
<dbReference type="RefSeq" id="WP_149433732.1">
    <property type="nucleotide sequence ID" value="NZ_VTPX01000001.1"/>
</dbReference>
<dbReference type="InterPro" id="IPR017850">
    <property type="entry name" value="Alkaline_phosphatase_core_sf"/>
</dbReference>
<keyword evidence="3" id="KW-1185">Reference proteome</keyword>
<accession>A0A640WIZ6</accession>
<reference evidence="2 3" key="1">
    <citation type="submission" date="2019-08" db="EMBL/GenBank/DDBJ databases">
        <title>Bioinformatics analysis of the strain L3 and L5.</title>
        <authorList>
            <person name="Li X."/>
        </authorList>
    </citation>
    <scope>NUCLEOTIDE SEQUENCE [LARGE SCALE GENOMIC DNA]</scope>
    <source>
        <strain evidence="2 3">L3</strain>
    </source>
</reference>
<organism evidence="2 3">
    <name type="scientific">Salinicola corii</name>
    <dbReference type="NCBI Taxonomy" id="2606937"/>
    <lineage>
        <taxon>Bacteria</taxon>
        <taxon>Pseudomonadati</taxon>
        <taxon>Pseudomonadota</taxon>
        <taxon>Gammaproteobacteria</taxon>
        <taxon>Oceanospirillales</taxon>
        <taxon>Halomonadaceae</taxon>
        <taxon>Salinicola</taxon>
    </lineage>
</organism>
<feature type="transmembrane region" description="Helical" evidence="1">
    <location>
        <begin position="116"/>
        <end position="139"/>
    </location>
</feature>
<feature type="transmembrane region" description="Helical" evidence="1">
    <location>
        <begin position="12"/>
        <end position="32"/>
    </location>
</feature>
<sequence length="559" mass="60701">MMFSLAQAPRWHLLMALSLLNILLLTPELPWAGFPPEHWIALEVPLIVGVLALLPPSRWRRWLSGLVALFALAIVFGAAGDALTQTMQGRSLNLYTDIKLIPILVELIVTNLGLPLAIAGLSAAGLASFATGLLLVRLLRGFHARNTPRALALLLVLSGGIGLAGVNVVSQGNAPVWIARLGHPAASFVRFEWQRAQQTRQAMATFGRRLYDDDRAYATPDGQALPGLADTDVILGFIESYGVAAIERKPFKAEIRPRLETIAHQLAAAGLSVVTGRVTAATLGGQSWLNHATFTSGLPVTSQLRFELMINSPHSTLIDDFKATGHTTIAIMPGITRDWPEGSLYGYDEIHTAGSMDYQGPSMGWASMPDQFTWQRVEDYALSRHDRPSFTELATLSSHAPWSPVIDMIEDWSTVGDGRVFDHWKGAGEDYATLWQDTEAMRRNYGPAIDYSLQAASGFARRYLGRNLPGGDHALMMILGDHQAAPAIIGDTPGRDVPLHVISDDPALLRGFIDNGLRPGMFPPGPQAAIPMEGMRDLLHRIYGDVTSDETSPTSDSGS</sequence>
<dbReference type="Gene3D" id="3.40.720.10">
    <property type="entry name" value="Alkaline Phosphatase, subunit A"/>
    <property type="match status" value="1"/>
</dbReference>
<evidence type="ECO:0000256" key="1">
    <source>
        <dbReference type="SAM" id="Phobius"/>
    </source>
</evidence>